<name>J7RHC8_9APHY</name>
<reference evidence="1 2" key="1">
    <citation type="journal article" date="2012" name="Appl. Environ. Microbiol.">
        <title>Short-read sequencing for genomic analysis of the brown rot fungus Fibroporia radiculosa.</title>
        <authorList>
            <person name="Tang J.D."/>
            <person name="Perkins A.D."/>
            <person name="Sonstegard T.S."/>
            <person name="Schroeder S.G."/>
            <person name="Burgess S.C."/>
            <person name="Diehl S.V."/>
        </authorList>
    </citation>
    <scope>NUCLEOTIDE SEQUENCE [LARGE SCALE GENOMIC DNA]</scope>
    <source>
        <strain evidence="1 2">TFFH 294</strain>
    </source>
</reference>
<dbReference type="InParanoid" id="J7RHC8"/>
<dbReference type="AlphaFoldDB" id="J7RHC8"/>
<accession>J7RHC8</accession>
<dbReference type="Proteomes" id="UP000006352">
    <property type="component" value="Unassembled WGS sequence"/>
</dbReference>
<dbReference type="HOGENOM" id="CLU_3351078_0_0_1"/>
<dbReference type="EMBL" id="HE797596">
    <property type="protein sequence ID" value="CCM06987.1"/>
    <property type="molecule type" value="Genomic_DNA"/>
</dbReference>
<evidence type="ECO:0000313" key="2">
    <source>
        <dbReference type="Proteomes" id="UP000006352"/>
    </source>
</evidence>
<sequence>MERRYAYSVRSIIPGTQVPLPSAAPASLQDLEVPLLF</sequence>
<dbReference type="RefSeq" id="XP_012177008.1">
    <property type="nucleotide sequence ID" value="XM_012321618.1"/>
</dbReference>
<protein>
    <submittedName>
        <fullName evidence="1">Uncharacterized protein</fullName>
    </submittedName>
</protein>
<gene>
    <name evidence="1" type="ORF">FIBRA_09302</name>
</gene>
<organism evidence="1 2">
    <name type="scientific">Fibroporia radiculosa</name>
    <dbReference type="NCBI Taxonomy" id="599839"/>
    <lineage>
        <taxon>Eukaryota</taxon>
        <taxon>Fungi</taxon>
        <taxon>Dikarya</taxon>
        <taxon>Basidiomycota</taxon>
        <taxon>Agaricomycotina</taxon>
        <taxon>Agaricomycetes</taxon>
        <taxon>Polyporales</taxon>
        <taxon>Fibroporiaceae</taxon>
        <taxon>Fibroporia</taxon>
    </lineage>
</organism>
<dbReference type="GeneID" id="24101887"/>
<evidence type="ECO:0000313" key="1">
    <source>
        <dbReference type="EMBL" id="CCM06987.1"/>
    </source>
</evidence>
<proteinExistence type="predicted"/>
<keyword evidence="2" id="KW-1185">Reference proteome</keyword>